<dbReference type="InterPro" id="IPR003593">
    <property type="entry name" value="AAA+_ATPase"/>
</dbReference>
<dbReference type="SUPFAM" id="SSF52540">
    <property type="entry name" value="P-loop containing nucleoside triphosphate hydrolases"/>
    <property type="match status" value="1"/>
</dbReference>
<dbReference type="SMART" id="SM00382">
    <property type="entry name" value="AAA"/>
    <property type="match status" value="1"/>
</dbReference>
<keyword evidence="1" id="KW-0813">Transport</keyword>
<name>A0A6J6KEJ2_9ZZZZ</name>
<organism evidence="6">
    <name type="scientific">freshwater metagenome</name>
    <dbReference type="NCBI Taxonomy" id="449393"/>
    <lineage>
        <taxon>unclassified sequences</taxon>
        <taxon>metagenomes</taxon>
        <taxon>ecological metagenomes</taxon>
    </lineage>
</organism>
<dbReference type="FunFam" id="3.40.50.300:FF:000134">
    <property type="entry name" value="Iron-enterobactin ABC transporter ATP-binding protein"/>
    <property type="match status" value="1"/>
</dbReference>
<gene>
    <name evidence="6" type="ORF">UFOPK2166_00649</name>
</gene>
<evidence type="ECO:0000256" key="3">
    <source>
        <dbReference type="ARBA" id="ARBA00022840"/>
    </source>
</evidence>
<sequence>MSTLGFCNLGVSYDGVPAVVDFNDILYSGEWLCLIGPNGAGKSSVLRAAAGLVSYSGSVAIDQNEIPATSARWRARHIAYVPQSPVIPTDMIVHDYVLLGRNPYIKHFASESQNDRDVVERVLHRLDLTSFTKRPLGTLSGGEVQRLVIARALAQEAPVLFLDEPTSALDIGHQQQALELVDGLRREQGLTVVSAMHDLTLAGMYADRLVLMHQGRRVAEGTAQHVLRSETLAEFYGVTARVHHEPDGTVVVIPQRTPSL</sequence>
<dbReference type="GO" id="GO:0016887">
    <property type="term" value="F:ATP hydrolysis activity"/>
    <property type="evidence" value="ECO:0007669"/>
    <property type="project" value="InterPro"/>
</dbReference>
<proteinExistence type="predicted"/>
<dbReference type="InterPro" id="IPR003439">
    <property type="entry name" value="ABC_transporter-like_ATP-bd"/>
</dbReference>
<dbReference type="GO" id="GO:0005524">
    <property type="term" value="F:ATP binding"/>
    <property type="evidence" value="ECO:0007669"/>
    <property type="project" value="UniProtKB-KW"/>
</dbReference>
<dbReference type="PANTHER" id="PTHR42794:SF1">
    <property type="entry name" value="HEMIN IMPORT ATP-BINDING PROTEIN HMUV"/>
    <property type="match status" value="1"/>
</dbReference>
<evidence type="ECO:0000256" key="2">
    <source>
        <dbReference type="ARBA" id="ARBA00022741"/>
    </source>
</evidence>
<keyword evidence="2" id="KW-0547">Nucleotide-binding</keyword>
<feature type="domain" description="ABC transporter" evidence="5">
    <location>
        <begin position="4"/>
        <end position="239"/>
    </location>
</feature>
<protein>
    <submittedName>
        <fullName evidence="6">Unannotated protein</fullName>
    </submittedName>
</protein>
<dbReference type="PROSITE" id="PS50893">
    <property type="entry name" value="ABC_TRANSPORTER_2"/>
    <property type="match status" value="1"/>
</dbReference>
<dbReference type="EMBL" id="CAEZWB010000069">
    <property type="protein sequence ID" value="CAB4648187.1"/>
    <property type="molecule type" value="Genomic_DNA"/>
</dbReference>
<evidence type="ECO:0000259" key="5">
    <source>
        <dbReference type="PROSITE" id="PS50893"/>
    </source>
</evidence>
<evidence type="ECO:0000256" key="1">
    <source>
        <dbReference type="ARBA" id="ARBA00022448"/>
    </source>
</evidence>
<dbReference type="InterPro" id="IPR027417">
    <property type="entry name" value="P-loop_NTPase"/>
</dbReference>
<evidence type="ECO:0000313" key="6">
    <source>
        <dbReference type="EMBL" id="CAB4648187.1"/>
    </source>
</evidence>
<reference evidence="6" key="1">
    <citation type="submission" date="2020-05" db="EMBL/GenBank/DDBJ databases">
        <authorList>
            <person name="Chiriac C."/>
            <person name="Salcher M."/>
            <person name="Ghai R."/>
            <person name="Kavagutti S V."/>
        </authorList>
    </citation>
    <scope>NUCLEOTIDE SEQUENCE</scope>
</reference>
<dbReference type="PANTHER" id="PTHR42794">
    <property type="entry name" value="HEMIN IMPORT ATP-BINDING PROTEIN HMUV"/>
    <property type="match status" value="1"/>
</dbReference>
<keyword evidence="4" id="KW-1278">Translocase</keyword>
<keyword evidence="3" id="KW-0067">ATP-binding</keyword>
<dbReference type="CDD" id="cd03214">
    <property type="entry name" value="ABC_Iron-Siderophores_B12_Hemin"/>
    <property type="match status" value="1"/>
</dbReference>
<dbReference type="Gene3D" id="3.40.50.300">
    <property type="entry name" value="P-loop containing nucleotide triphosphate hydrolases"/>
    <property type="match status" value="1"/>
</dbReference>
<dbReference type="AlphaFoldDB" id="A0A6J6KEJ2"/>
<evidence type="ECO:0000256" key="4">
    <source>
        <dbReference type="ARBA" id="ARBA00022967"/>
    </source>
</evidence>
<accession>A0A6J6KEJ2</accession>
<dbReference type="Pfam" id="PF00005">
    <property type="entry name" value="ABC_tran"/>
    <property type="match status" value="1"/>
</dbReference>